<keyword evidence="8 11" id="KW-1133">Transmembrane helix</keyword>
<keyword evidence="7" id="KW-0653">Protein transport</keyword>
<dbReference type="RefSeq" id="XP_056509732.1">
    <property type="nucleotide sequence ID" value="XM_056656932.1"/>
</dbReference>
<dbReference type="GO" id="GO:0005789">
    <property type="term" value="C:endoplasmic reticulum membrane"/>
    <property type="evidence" value="ECO:0007669"/>
    <property type="project" value="UniProtKB-SubCell"/>
</dbReference>
<evidence type="ECO:0000313" key="12">
    <source>
        <dbReference type="EMBL" id="KAJ5091534.1"/>
    </source>
</evidence>
<accession>A0A9W9F0U7</accession>
<dbReference type="EMBL" id="JAPMSZ010000009">
    <property type="protein sequence ID" value="KAJ5091534.1"/>
    <property type="molecule type" value="Genomic_DNA"/>
</dbReference>
<keyword evidence="13" id="KW-1185">Reference proteome</keyword>
<dbReference type="GO" id="GO:0005484">
    <property type="term" value="F:SNAP receptor activity"/>
    <property type="evidence" value="ECO:0007669"/>
    <property type="project" value="TreeGrafter"/>
</dbReference>
<dbReference type="OrthoDB" id="3231855at2759"/>
<reference evidence="12" key="2">
    <citation type="journal article" date="2023" name="IMA Fungus">
        <title>Comparative genomic study of the Penicillium genus elucidates a diverse pangenome and 15 lateral gene transfer events.</title>
        <authorList>
            <person name="Petersen C."/>
            <person name="Sorensen T."/>
            <person name="Nielsen M.R."/>
            <person name="Sondergaard T.E."/>
            <person name="Sorensen J.L."/>
            <person name="Fitzpatrick D.A."/>
            <person name="Frisvad J.C."/>
            <person name="Nielsen K.L."/>
        </authorList>
    </citation>
    <scope>NUCLEOTIDE SEQUENCE</scope>
    <source>
        <strain evidence="12">IBT 34128</strain>
    </source>
</reference>
<dbReference type="GO" id="GO:0015031">
    <property type="term" value="P:protein transport"/>
    <property type="evidence" value="ECO:0007669"/>
    <property type="project" value="UniProtKB-KW"/>
</dbReference>
<evidence type="ECO:0000256" key="3">
    <source>
        <dbReference type="ARBA" id="ARBA00022448"/>
    </source>
</evidence>
<comment type="caution">
    <text evidence="12">The sequence shown here is derived from an EMBL/GenBank/DDBJ whole genome shotgun (WGS) entry which is preliminary data.</text>
</comment>
<evidence type="ECO:0000256" key="1">
    <source>
        <dbReference type="ARBA" id="ARBA00004163"/>
    </source>
</evidence>
<evidence type="ECO:0000256" key="11">
    <source>
        <dbReference type="SAM" id="Phobius"/>
    </source>
</evidence>
<keyword evidence="3" id="KW-0813">Transport</keyword>
<comment type="similarity">
    <text evidence="2">Belongs to the USE1 family.</text>
</comment>
<dbReference type="PANTHER" id="PTHR13050:SF7">
    <property type="entry name" value="VESICLE TRANSPORT PROTEIN USE1"/>
    <property type="match status" value="1"/>
</dbReference>
<dbReference type="InterPro" id="IPR019150">
    <property type="entry name" value="Vesicle_transport_protein_Use1"/>
</dbReference>
<dbReference type="GO" id="GO:0031201">
    <property type="term" value="C:SNARE complex"/>
    <property type="evidence" value="ECO:0007669"/>
    <property type="project" value="TreeGrafter"/>
</dbReference>
<dbReference type="AlphaFoldDB" id="A0A9W9F0U7"/>
<sequence>MTVTAFPSETSSDFTLLNVARLFTRLEHNLLAPGAEVSFRSEYQRMRVTKNVEYARTLLTQLERSLPQLKPLDRKHEAQTEIARDRQLLKRMQSLLEEADSRGAEPELDDEDEDDGDGEWRELLARPIAKEKVMSGSPTTQQDQKSRAHIGDDIKGSEASGTRDVDTTASTTTTTTTPSTTTTTTTPTATATATSTATTTSSTLRNRHTPHDQPTPNPTATTTATGSNTSSTPHEPNTKLGSTEQALSTQRLEQEDLTSSLLSLASQLKASSHSFQSTLDGEKSVLDRAVHGIDRTSATMEAAGQRMGMLRRMTEGKGWWGRMMLYGWIFGLWVVAVLIVFLGPKLRF</sequence>
<feature type="transmembrane region" description="Helical" evidence="11">
    <location>
        <begin position="319"/>
        <end position="342"/>
    </location>
</feature>
<evidence type="ECO:0000256" key="8">
    <source>
        <dbReference type="ARBA" id="ARBA00022989"/>
    </source>
</evidence>
<feature type="compositionally biased region" description="Polar residues" evidence="10">
    <location>
        <begin position="239"/>
        <end position="250"/>
    </location>
</feature>
<feature type="compositionally biased region" description="Basic and acidic residues" evidence="10">
    <location>
        <begin position="118"/>
        <end position="133"/>
    </location>
</feature>
<dbReference type="Proteomes" id="UP001141434">
    <property type="component" value="Unassembled WGS sequence"/>
</dbReference>
<evidence type="ECO:0000256" key="6">
    <source>
        <dbReference type="ARBA" id="ARBA00022892"/>
    </source>
</evidence>
<keyword evidence="9 11" id="KW-0472">Membrane</keyword>
<evidence type="ECO:0000256" key="4">
    <source>
        <dbReference type="ARBA" id="ARBA00022692"/>
    </source>
</evidence>
<evidence type="ECO:0000256" key="2">
    <source>
        <dbReference type="ARBA" id="ARBA00007891"/>
    </source>
</evidence>
<keyword evidence="6" id="KW-0931">ER-Golgi transport</keyword>
<evidence type="ECO:0000256" key="7">
    <source>
        <dbReference type="ARBA" id="ARBA00022927"/>
    </source>
</evidence>
<dbReference type="GO" id="GO:0006890">
    <property type="term" value="P:retrograde vesicle-mediated transport, Golgi to endoplasmic reticulum"/>
    <property type="evidence" value="ECO:0007669"/>
    <property type="project" value="TreeGrafter"/>
</dbReference>
<keyword evidence="5" id="KW-0256">Endoplasmic reticulum</keyword>
<name>A0A9W9F0U7_9EURO</name>
<proteinExistence type="inferred from homology"/>
<evidence type="ECO:0000256" key="10">
    <source>
        <dbReference type="SAM" id="MobiDB-lite"/>
    </source>
</evidence>
<gene>
    <name evidence="12" type="ORF">NUU61_006404</name>
</gene>
<dbReference type="GeneID" id="81396101"/>
<feature type="compositionally biased region" description="Low complexity" evidence="10">
    <location>
        <begin position="167"/>
        <end position="203"/>
    </location>
</feature>
<organism evidence="12 13">
    <name type="scientific">Penicillium alfredii</name>
    <dbReference type="NCBI Taxonomy" id="1506179"/>
    <lineage>
        <taxon>Eukaryota</taxon>
        <taxon>Fungi</taxon>
        <taxon>Dikarya</taxon>
        <taxon>Ascomycota</taxon>
        <taxon>Pezizomycotina</taxon>
        <taxon>Eurotiomycetes</taxon>
        <taxon>Eurotiomycetidae</taxon>
        <taxon>Eurotiales</taxon>
        <taxon>Aspergillaceae</taxon>
        <taxon>Penicillium</taxon>
    </lineage>
</organism>
<comment type="subcellular location">
    <subcellularLocation>
        <location evidence="1">Endoplasmic reticulum membrane</location>
        <topology evidence="1">Single-pass type IV membrane protein</topology>
    </subcellularLocation>
</comment>
<evidence type="ECO:0000256" key="5">
    <source>
        <dbReference type="ARBA" id="ARBA00022824"/>
    </source>
</evidence>
<keyword evidence="4 11" id="KW-0812">Transmembrane</keyword>
<dbReference type="PANTHER" id="PTHR13050">
    <property type="entry name" value="USE1-LIKE PROTEIN"/>
    <property type="match status" value="1"/>
</dbReference>
<reference evidence="12" key="1">
    <citation type="submission" date="2022-11" db="EMBL/GenBank/DDBJ databases">
        <authorList>
            <person name="Petersen C."/>
        </authorList>
    </citation>
    <scope>NUCLEOTIDE SEQUENCE</scope>
    <source>
        <strain evidence="12">IBT 34128</strain>
    </source>
</reference>
<feature type="compositionally biased region" description="Acidic residues" evidence="10">
    <location>
        <begin position="106"/>
        <end position="117"/>
    </location>
</feature>
<evidence type="ECO:0008006" key="14">
    <source>
        <dbReference type="Google" id="ProtNLM"/>
    </source>
</evidence>
<evidence type="ECO:0000256" key="9">
    <source>
        <dbReference type="ARBA" id="ARBA00023136"/>
    </source>
</evidence>
<feature type="region of interest" description="Disordered" evidence="10">
    <location>
        <begin position="97"/>
        <end position="250"/>
    </location>
</feature>
<feature type="compositionally biased region" description="Basic and acidic residues" evidence="10">
    <location>
        <begin position="144"/>
        <end position="166"/>
    </location>
</feature>
<evidence type="ECO:0000313" key="13">
    <source>
        <dbReference type="Proteomes" id="UP001141434"/>
    </source>
</evidence>
<protein>
    <recommendedName>
        <fullName evidence="14">Synaptobrevin</fullName>
    </recommendedName>
</protein>
<feature type="compositionally biased region" description="Low complexity" evidence="10">
    <location>
        <begin position="218"/>
        <end position="233"/>
    </location>
</feature>